<dbReference type="STRING" id="572544.Ilyop_0884"/>
<reference evidence="7 8" key="1">
    <citation type="journal article" date="2010" name="Stand. Genomic Sci.">
        <title>Complete genome sequence of Ilyobacter polytropus type strain (CuHbu1).</title>
        <authorList>
            <person name="Sikorski J."/>
            <person name="Chertkov O."/>
            <person name="Lapidus A."/>
            <person name="Nolan M."/>
            <person name="Lucas S."/>
            <person name="Del Rio T.G."/>
            <person name="Tice H."/>
            <person name="Cheng J.F."/>
            <person name="Tapia R."/>
            <person name="Han C."/>
            <person name="Goodwin L."/>
            <person name="Pitluck S."/>
            <person name="Liolios K."/>
            <person name="Ivanova N."/>
            <person name="Mavromatis K."/>
            <person name="Mikhailova N."/>
            <person name="Pati A."/>
            <person name="Chen A."/>
            <person name="Palaniappan K."/>
            <person name="Land M."/>
            <person name="Hauser L."/>
            <person name="Chang Y.J."/>
            <person name="Jeffries C.D."/>
            <person name="Brambilla E."/>
            <person name="Yasawong M."/>
            <person name="Rohde M."/>
            <person name="Pukall R."/>
            <person name="Spring S."/>
            <person name="Goker M."/>
            <person name="Woyke T."/>
            <person name="Bristow J."/>
            <person name="Eisen J.A."/>
            <person name="Markowitz V."/>
            <person name="Hugenholtz P."/>
            <person name="Kyrpides N.C."/>
            <person name="Klenk H.P."/>
        </authorList>
    </citation>
    <scope>NUCLEOTIDE SEQUENCE [LARGE SCALE GENOMIC DNA]</scope>
    <source>
        <strain evidence="8">ATCC 51220 / DSM 2926 / LMG 16218 / CuHBu1</strain>
    </source>
</reference>
<dbReference type="HOGENOM" id="CLU_810799_0_0_0"/>
<evidence type="ECO:0000256" key="3">
    <source>
        <dbReference type="ARBA" id="ARBA00023237"/>
    </source>
</evidence>
<evidence type="ECO:0000256" key="1">
    <source>
        <dbReference type="ARBA" id="ARBA00004442"/>
    </source>
</evidence>
<dbReference type="KEGG" id="ipo:Ilyop_0884"/>
<dbReference type="InterPro" id="IPR006665">
    <property type="entry name" value="OmpA-like"/>
</dbReference>
<protein>
    <submittedName>
        <fullName evidence="7">OmpA/MotB domain protein</fullName>
    </submittedName>
</protein>
<dbReference type="GO" id="GO:0009279">
    <property type="term" value="C:cell outer membrane"/>
    <property type="evidence" value="ECO:0007669"/>
    <property type="project" value="UniProtKB-SubCell"/>
</dbReference>
<proteinExistence type="predicted"/>
<evidence type="ECO:0000313" key="8">
    <source>
        <dbReference type="Proteomes" id="UP000006875"/>
    </source>
</evidence>
<dbReference type="AlphaFoldDB" id="E3H7T8"/>
<dbReference type="SUPFAM" id="SSF103088">
    <property type="entry name" value="OmpA-like"/>
    <property type="match status" value="1"/>
</dbReference>
<dbReference type="Gene3D" id="3.30.1330.60">
    <property type="entry name" value="OmpA-like domain"/>
    <property type="match status" value="1"/>
</dbReference>
<name>E3H7T8_ILYPC</name>
<sequence>MRKKILIGAFIAVAAMASAAELELKLGADLYRDLTEDAAGHNPVKIYPGGSAGLELLVNEDSPFRFGIGAEAKSSVEGSGGYDGHYAFPVYGVGKYDVADTWYLLGRAGYAFAKEGDADDVIDANGGLYGAVGVGKEFMDERFNLEFMYELMDYDYDTNTSASNEDGLYHVASLKFGIKFGGPSPAVAAPAPMVVEKPEPVMVVEPEPEPMPVVEKPAPAPEPVIMVPEEGLKLRELFSVNSYEVTGAGLAEIDEISQVLEGHKGTLTIEGNTDSTGAAKYNMMLSEKRAEAVANVFKARLEGEEIEIVSKGFGEENPLVPNTTPEAKAQNRRVEVFWAPAE</sequence>
<gene>
    <name evidence="7" type="ordered locus">Ilyop_0884</name>
</gene>
<dbReference type="CDD" id="cd07185">
    <property type="entry name" value="OmpA_C-like"/>
    <property type="match status" value="1"/>
</dbReference>
<evidence type="ECO:0000313" key="7">
    <source>
        <dbReference type="EMBL" id="ADO82670.1"/>
    </source>
</evidence>
<dbReference type="RefSeq" id="WP_013387340.1">
    <property type="nucleotide sequence ID" value="NC_014632.1"/>
</dbReference>
<dbReference type="InterPro" id="IPR050330">
    <property type="entry name" value="Bact_OuterMem_StrucFunc"/>
</dbReference>
<dbReference type="eggNOG" id="COG2885">
    <property type="taxonomic scope" value="Bacteria"/>
</dbReference>
<evidence type="ECO:0000256" key="5">
    <source>
        <dbReference type="SAM" id="SignalP"/>
    </source>
</evidence>
<keyword evidence="2 4" id="KW-0472">Membrane</keyword>
<dbReference type="PROSITE" id="PS51123">
    <property type="entry name" value="OMPA_2"/>
    <property type="match status" value="1"/>
</dbReference>
<evidence type="ECO:0000256" key="2">
    <source>
        <dbReference type="ARBA" id="ARBA00023136"/>
    </source>
</evidence>
<feature type="domain" description="OmpA-like" evidence="6">
    <location>
        <begin position="225"/>
        <end position="342"/>
    </location>
</feature>
<keyword evidence="3" id="KW-0998">Cell outer membrane</keyword>
<keyword evidence="5" id="KW-0732">Signal</keyword>
<evidence type="ECO:0000256" key="4">
    <source>
        <dbReference type="PROSITE-ProRule" id="PRU00473"/>
    </source>
</evidence>
<accession>E3H7T8</accession>
<feature type="chain" id="PRO_5003170182" evidence="5">
    <location>
        <begin position="20"/>
        <end position="342"/>
    </location>
</feature>
<feature type="signal peptide" evidence="5">
    <location>
        <begin position="1"/>
        <end position="19"/>
    </location>
</feature>
<dbReference type="Pfam" id="PF00691">
    <property type="entry name" value="OmpA"/>
    <property type="match status" value="1"/>
</dbReference>
<evidence type="ECO:0000259" key="6">
    <source>
        <dbReference type="PROSITE" id="PS51123"/>
    </source>
</evidence>
<dbReference type="PRINTS" id="PR01021">
    <property type="entry name" value="OMPADOMAIN"/>
</dbReference>
<dbReference type="PANTHER" id="PTHR30329:SF21">
    <property type="entry name" value="LIPOPROTEIN YIAD-RELATED"/>
    <property type="match status" value="1"/>
</dbReference>
<organism evidence="7 8">
    <name type="scientific">Ilyobacter polytropus (strain ATCC 51220 / DSM 2926 / LMG 16218 / CuHBu1)</name>
    <dbReference type="NCBI Taxonomy" id="572544"/>
    <lineage>
        <taxon>Bacteria</taxon>
        <taxon>Fusobacteriati</taxon>
        <taxon>Fusobacteriota</taxon>
        <taxon>Fusobacteriia</taxon>
        <taxon>Fusobacteriales</taxon>
        <taxon>Fusobacteriaceae</taxon>
        <taxon>Ilyobacter</taxon>
    </lineage>
</organism>
<dbReference type="Proteomes" id="UP000006875">
    <property type="component" value="Chromosome"/>
</dbReference>
<dbReference type="PANTHER" id="PTHR30329">
    <property type="entry name" value="STATOR ELEMENT OF FLAGELLAR MOTOR COMPLEX"/>
    <property type="match status" value="1"/>
</dbReference>
<keyword evidence="8" id="KW-1185">Reference proteome</keyword>
<dbReference type="EMBL" id="CP002281">
    <property type="protein sequence ID" value="ADO82670.1"/>
    <property type="molecule type" value="Genomic_DNA"/>
</dbReference>
<dbReference type="InterPro" id="IPR006664">
    <property type="entry name" value="OMP_bac"/>
</dbReference>
<dbReference type="OrthoDB" id="9782229at2"/>
<dbReference type="InterPro" id="IPR036737">
    <property type="entry name" value="OmpA-like_sf"/>
</dbReference>
<comment type="subcellular location">
    <subcellularLocation>
        <location evidence="1">Cell outer membrane</location>
    </subcellularLocation>
</comment>